<evidence type="ECO:0000313" key="1">
    <source>
        <dbReference type="EMBL" id="GFH87897.1"/>
    </source>
</evidence>
<gene>
    <name evidence="2" type="ORF">E4T97_20950</name>
    <name evidence="1" type="ORF">IMSAGC001_03331</name>
</gene>
<comment type="caution">
    <text evidence="1">The sequence shown here is derived from an EMBL/GenBank/DDBJ whole genome shotgun (WGS) entry which is preliminary data.</text>
</comment>
<dbReference type="AlphaFoldDB" id="A0A7J0A6F8"/>
<evidence type="ECO:0000313" key="3">
    <source>
        <dbReference type="Proteomes" id="UP000298073"/>
    </source>
</evidence>
<dbReference type="OrthoDB" id="1100874at2"/>
<dbReference type="EMBL" id="BLLS01000134">
    <property type="protein sequence ID" value="GFH87897.1"/>
    <property type="molecule type" value="Genomic_DNA"/>
</dbReference>
<organism evidence="1 4">
    <name type="scientific">Bacteroides acidifaciens</name>
    <dbReference type="NCBI Taxonomy" id="85831"/>
    <lineage>
        <taxon>Bacteria</taxon>
        <taxon>Pseudomonadati</taxon>
        <taxon>Bacteroidota</taxon>
        <taxon>Bacteroidia</taxon>
        <taxon>Bacteroidales</taxon>
        <taxon>Bacteroidaceae</taxon>
        <taxon>Bacteroides</taxon>
    </lineage>
</organism>
<accession>A0A7J0A6F8</accession>
<name>A0A7J0A6F8_9BACE</name>
<reference evidence="2 3" key="1">
    <citation type="submission" date="2019-03" db="EMBL/GenBank/DDBJ databases">
        <title>Diversity of the mouse oral microbiome.</title>
        <authorList>
            <person name="Joseph S."/>
            <person name="Aduse-Opoku J."/>
            <person name="Curtis M."/>
            <person name="Wade W."/>
            <person name="Hashim A."/>
        </authorList>
    </citation>
    <scope>NUCLEOTIDE SEQUENCE [LARGE SCALE GENOMIC DNA]</scope>
    <source>
        <strain evidence="2 3">P2318</strain>
    </source>
</reference>
<evidence type="ECO:0000313" key="4">
    <source>
        <dbReference type="Proteomes" id="UP000491181"/>
    </source>
</evidence>
<evidence type="ECO:0000313" key="2">
    <source>
        <dbReference type="EMBL" id="TFU44837.1"/>
    </source>
</evidence>
<dbReference type="EMBL" id="SPPV01000092">
    <property type="protein sequence ID" value="TFU44837.1"/>
    <property type="molecule type" value="Genomic_DNA"/>
</dbReference>
<dbReference type="Proteomes" id="UP000298073">
    <property type="component" value="Unassembled WGS sequence"/>
</dbReference>
<dbReference type="Proteomes" id="UP000491181">
    <property type="component" value="Unassembled WGS sequence"/>
</dbReference>
<protein>
    <submittedName>
        <fullName evidence="1">Uncharacterized protein</fullName>
    </submittedName>
</protein>
<dbReference type="RefSeq" id="WP_135039403.1">
    <property type="nucleotide sequence ID" value="NZ_BLLS01000134.1"/>
</dbReference>
<proteinExistence type="predicted"/>
<reference evidence="1 4" key="2">
    <citation type="journal article" date="2020" name="Microbiome">
        <title>Single-cell genomics of uncultured bacteria reveals dietary fiber responders in the mouse gut microbiota.</title>
        <authorList>
            <person name="Chijiiwa R."/>
            <person name="Hosokawa M."/>
            <person name="Kogawa M."/>
            <person name="Nishikawa Y."/>
            <person name="Ide K."/>
            <person name="Sakanashi C."/>
            <person name="Takahashi K."/>
            <person name="Takeyama H."/>
        </authorList>
    </citation>
    <scope>NUCLEOTIDE SEQUENCE [LARGE SCALE GENOMIC DNA]</scope>
    <source>
        <strain evidence="1">IMSAGC_001</strain>
    </source>
</reference>
<sequence>MRKVTRKSLDELAKVMPVLSEMEQRSFIGGTEYPPSGSHTQPYTWEEYDRMVASGNWNGGYIVGFGYMSPDVVITGDQRTTSSFSGTALGYMFAEGVGVSATFAYKGGYAIEGGNMYVSTAIATRFGTDIQTAGEVLIYVNGMQVNCIPMTHPSGGMIFESGFVPVGETNFNLSQYSGYVEVKVRFGYNYANNGVGNTATHTEETIYASYR</sequence>